<evidence type="ECO:0000256" key="2">
    <source>
        <dbReference type="PROSITE-ProRule" id="PRU01193"/>
    </source>
</evidence>
<feature type="compositionally biased region" description="Polar residues" evidence="3">
    <location>
        <begin position="439"/>
        <end position="456"/>
    </location>
</feature>
<feature type="transmembrane region" description="Helical" evidence="4">
    <location>
        <begin position="127"/>
        <end position="146"/>
    </location>
</feature>
<name>I7M4K8_TETTS</name>
<evidence type="ECO:0000259" key="5">
    <source>
        <dbReference type="PROSITE" id="PS51846"/>
    </source>
</evidence>
<evidence type="ECO:0000256" key="4">
    <source>
        <dbReference type="SAM" id="Phobius"/>
    </source>
</evidence>
<feature type="domain" description="CNNM transmembrane" evidence="5">
    <location>
        <begin position="64"/>
        <end position="245"/>
    </location>
</feature>
<dbReference type="STRING" id="312017.I7M4K8"/>
<protein>
    <submittedName>
        <fullName evidence="6">Transmembrane protein, putative</fullName>
    </submittedName>
</protein>
<dbReference type="RefSeq" id="XP_001027794.3">
    <property type="nucleotide sequence ID" value="XM_001027794.3"/>
</dbReference>
<feature type="transmembrane region" description="Helical" evidence="4">
    <location>
        <begin position="191"/>
        <end position="214"/>
    </location>
</feature>
<dbReference type="InterPro" id="IPR002550">
    <property type="entry name" value="CNNM"/>
</dbReference>
<dbReference type="AlphaFoldDB" id="I7M4K8"/>
<dbReference type="PROSITE" id="PS51846">
    <property type="entry name" value="CNNM"/>
    <property type="match status" value="1"/>
</dbReference>
<dbReference type="SUPFAM" id="SSF54631">
    <property type="entry name" value="CBS-domain pair"/>
    <property type="match status" value="1"/>
</dbReference>
<accession>I7M4K8</accession>
<dbReference type="Pfam" id="PF01595">
    <property type="entry name" value="CNNM"/>
    <property type="match status" value="1"/>
</dbReference>
<dbReference type="EMBL" id="GG662216">
    <property type="protein sequence ID" value="EAS07552.3"/>
    <property type="molecule type" value="Genomic_DNA"/>
</dbReference>
<dbReference type="InParanoid" id="I7M4K8"/>
<dbReference type="KEGG" id="tet:TTHERM_00678180"/>
<reference evidence="7" key="1">
    <citation type="journal article" date="2006" name="PLoS Biol.">
        <title>Macronuclear genome sequence of the ciliate Tetrahymena thermophila, a model eukaryote.</title>
        <authorList>
            <person name="Eisen J.A."/>
            <person name="Coyne R.S."/>
            <person name="Wu M."/>
            <person name="Wu D."/>
            <person name="Thiagarajan M."/>
            <person name="Wortman J.R."/>
            <person name="Badger J.H."/>
            <person name="Ren Q."/>
            <person name="Amedeo P."/>
            <person name="Jones K.M."/>
            <person name="Tallon L.J."/>
            <person name="Delcher A.L."/>
            <person name="Salzberg S.L."/>
            <person name="Silva J.C."/>
            <person name="Haas B.J."/>
            <person name="Majoros W.H."/>
            <person name="Farzad M."/>
            <person name="Carlton J.M."/>
            <person name="Smith R.K. Jr."/>
            <person name="Garg J."/>
            <person name="Pearlman R.E."/>
            <person name="Karrer K.M."/>
            <person name="Sun L."/>
            <person name="Manning G."/>
            <person name="Elde N.C."/>
            <person name="Turkewitz A.P."/>
            <person name="Asai D.J."/>
            <person name="Wilkes D.E."/>
            <person name="Wang Y."/>
            <person name="Cai H."/>
            <person name="Collins K."/>
            <person name="Stewart B.A."/>
            <person name="Lee S.R."/>
            <person name="Wilamowska K."/>
            <person name="Weinberg Z."/>
            <person name="Ruzzo W.L."/>
            <person name="Wloga D."/>
            <person name="Gaertig J."/>
            <person name="Frankel J."/>
            <person name="Tsao C.-C."/>
            <person name="Gorovsky M.A."/>
            <person name="Keeling P.J."/>
            <person name="Waller R.F."/>
            <person name="Patron N.J."/>
            <person name="Cherry J.M."/>
            <person name="Stover N.A."/>
            <person name="Krieger C.J."/>
            <person name="del Toro C."/>
            <person name="Ryder H.F."/>
            <person name="Williamson S.C."/>
            <person name="Barbeau R.A."/>
            <person name="Hamilton E.P."/>
            <person name="Orias E."/>
        </authorList>
    </citation>
    <scope>NUCLEOTIDE SEQUENCE [LARGE SCALE GENOMIC DNA]</scope>
    <source>
        <strain evidence="7">SB210</strain>
    </source>
</reference>
<feature type="transmembrane region" description="Helical" evidence="4">
    <location>
        <begin position="153"/>
        <end position="171"/>
    </location>
</feature>
<sequence length="456" mass="52158">MKQLLKANLKNGRKSQRFLIYTIILSYLFMVVLSQNSFLSKKRSLFSKQDTINFSGSKKYHEPGSAEFNFAIAMVIFLVMMAGICSGLNVGLLSIDVVALNLKIKSGTENEKKNAQQILDVLSNHHLLLSTLLVANALAMEALPIFFHEIIPAAFAVLFSTIIVVVFGEIIPQAYCTGPKQFEIASKSLPIIKLLILIFWIFCFPIAKFLDWLLGKHDSSKYRKNKKDLKALIELHENGQHDTHLQQFGFNKQEVMMISSTLDLREQKVTEKMIKLDDCFMLNTEDIFSKELILKIKQSGFSTIPIYDKVRTNIIGCLRTKIILGCENKHLNKPIATRFPLTQLLMIAKDTNMLQMIQIFQKKKCSLAIVTTEEKKKKNNEELLMSCRDMIVEHYSQIEGIIFLKDVFEEIVDIDFQDDDLHIKHDEKTKKKTKSTMKINNSLQEPLISQGSNKKN</sequence>
<keyword evidence="2 4" id="KW-0472">Membrane</keyword>
<keyword evidence="1" id="KW-0677">Repeat</keyword>
<dbReference type="Gene3D" id="3.10.580.10">
    <property type="entry name" value="CBS-domain"/>
    <property type="match status" value="1"/>
</dbReference>
<evidence type="ECO:0000313" key="6">
    <source>
        <dbReference type="EMBL" id="EAS07552.3"/>
    </source>
</evidence>
<keyword evidence="2 4" id="KW-1133">Transmembrane helix</keyword>
<dbReference type="Proteomes" id="UP000009168">
    <property type="component" value="Unassembled WGS sequence"/>
</dbReference>
<dbReference type="OrthoDB" id="297971at2759"/>
<dbReference type="GO" id="GO:0005737">
    <property type="term" value="C:cytoplasm"/>
    <property type="evidence" value="ECO:0007669"/>
    <property type="project" value="TreeGrafter"/>
</dbReference>
<dbReference type="PANTHER" id="PTHR12064:SF97">
    <property type="entry name" value="METAL TRANSPORTER CNNM-5"/>
    <property type="match status" value="1"/>
</dbReference>
<proteinExistence type="predicted"/>
<evidence type="ECO:0000256" key="1">
    <source>
        <dbReference type="ARBA" id="ARBA00022737"/>
    </source>
</evidence>
<dbReference type="InterPro" id="IPR045095">
    <property type="entry name" value="ACDP"/>
</dbReference>
<feature type="region of interest" description="Disordered" evidence="3">
    <location>
        <begin position="432"/>
        <end position="456"/>
    </location>
</feature>
<dbReference type="InterPro" id="IPR046342">
    <property type="entry name" value="CBS_dom_sf"/>
</dbReference>
<organism evidence="6 7">
    <name type="scientific">Tetrahymena thermophila (strain SB210)</name>
    <dbReference type="NCBI Taxonomy" id="312017"/>
    <lineage>
        <taxon>Eukaryota</taxon>
        <taxon>Sar</taxon>
        <taxon>Alveolata</taxon>
        <taxon>Ciliophora</taxon>
        <taxon>Intramacronucleata</taxon>
        <taxon>Oligohymenophorea</taxon>
        <taxon>Hymenostomatida</taxon>
        <taxon>Tetrahymenina</taxon>
        <taxon>Tetrahymenidae</taxon>
        <taxon>Tetrahymena</taxon>
    </lineage>
</organism>
<evidence type="ECO:0000313" key="7">
    <source>
        <dbReference type="Proteomes" id="UP000009168"/>
    </source>
</evidence>
<keyword evidence="2 4" id="KW-0812">Transmembrane</keyword>
<feature type="transmembrane region" description="Helical" evidence="4">
    <location>
        <begin position="68"/>
        <end position="95"/>
    </location>
</feature>
<evidence type="ECO:0000256" key="3">
    <source>
        <dbReference type="SAM" id="MobiDB-lite"/>
    </source>
</evidence>
<dbReference type="eggNOG" id="KOG2118">
    <property type="taxonomic scope" value="Eukaryota"/>
</dbReference>
<dbReference type="GO" id="GO:0010960">
    <property type="term" value="P:magnesium ion homeostasis"/>
    <property type="evidence" value="ECO:0007669"/>
    <property type="project" value="InterPro"/>
</dbReference>
<dbReference type="GeneID" id="7838662"/>
<feature type="transmembrane region" description="Helical" evidence="4">
    <location>
        <begin position="18"/>
        <end position="39"/>
    </location>
</feature>
<gene>
    <name evidence="6" type="ORF">TTHERM_00678180</name>
</gene>
<dbReference type="PANTHER" id="PTHR12064">
    <property type="entry name" value="METAL TRANSPORTER CNNM"/>
    <property type="match status" value="1"/>
</dbReference>
<keyword evidence="7" id="KW-1185">Reference proteome</keyword>
<dbReference type="GO" id="GO:0030026">
    <property type="term" value="P:intracellular manganese ion homeostasis"/>
    <property type="evidence" value="ECO:0007669"/>
    <property type="project" value="TreeGrafter"/>
</dbReference>
<dbReference type="GO" id="GO:0016020">
    <property type="term" value="C:membrane"/>
    <property type="evidence" value="ECO:0007669"/>
    <property type="project" value="UniProtKB-UniRule"/>
</dbReference>